<protein>
    <submittedName>
        <fullName evidence="5">Acetyltransferase</fullName>
    </submittedName>
</protein>
<dbReference type="InterPro" id="IPR000182">
    <property type="entry name" value="GNAT_dom"/>
</dbReference>
<evidence type="ECO:0000313" key="6">
    <source>
        <dbReference type="Proteomes" id="UP000008975"/>
    </source>
</evidence>
<accession>E8N8C0</accession>
<reference key="2">
    <citation type="submission" date="2011-02" db="EMBL/GenBank/DDBJ databases">
        <title>Genome sequence of Microbacterium testaceum StLB037.</title>
        <authorList>
            <person name="Morohoshi T."/>
            <person name="Wang W.Z."/>
            <person name="Someya N."/>
            <person name="Ikeda T."/>
        </authorList>
    </citation>
    <scope>NUCLEOTIDE SEQUENCE</scope>
    <source>
        <strain>StLB037</strain>
    </source>
</reference>
<dbReference type="AlphaFoldDB" id="E8N8C0"/>
<evidence type="ECO:0000256" key="1">
    <source>
        <dbReference type="ARBA" id="ARBA00022679"/>
    </source>
</evidence>
<keyword evidence="2" id="KW-0012">Acyltransferase</keyword>
<dbReference type="PANTHER" id="PTHR43877">
    <property type="entry name" value="AMINOALKYLPHOSPHONATE N-ACETYLTRANSFERASE-RELATED-RELATED"/>
    <property type="match status" value="1"/>
</dbReference>
<evidence type="ECO:0000259" key="4">
    <source>
        <dbReference type="PROSITE" id="PS51186"/>
    </source>
</evidence>
<sequence length="197" mass="20678">MGSLPGPPPAESPPLATVRGAAQAPHAPEAHAGAADVGGGCEDGRMIEFREARPADVEAMVEVQNAIHRAGLRPSPVDAALVEERYFDAEHGISCTVADRDRGVVGFQSLKRAWPGNPYGVEEGWGIIGTHIHPEVGRSGIGRSLFARSLAAAEAAGLRHIDATIGADNAPGLAYYRAMGFVPYRDGDGAIPHRFDL</sequence>
<evidence type="ECO:0000256" key="2">
    <source>
        <dbReference type="ARBA" id="ARBA00023315"/>
    </source>
</evidence>
<evidence type="ECO:0000313" key="5">
    <source>
        <dbReference type="EMBL" id="BAJ74365.1"/>
    </source>
</evidence>
<dbReference type="PANTHER" id="PTHR43877:SF1">
    <property type="entry name" value="ACETYLTRANSFERASE"/>
    <property type="match status" value="1"/>
</dbReference>
<dbReference type="PROSITE" id="PS51186">
    <property type="entry name" value="GNAT"/>
    <property type="match status" value="1"/>
</dbReference>
<gene>
    <name evidence="5" type="ordered locus">MTES_1401</name>
</gene>
<organism evidence="5 6">
    <name type="scientific">Microbacterium testaceum (strain StLB037)</name>
    <dbReference type="NCBI Taxonomy" id="979556"/>
    <lineage>
        <taxon>Bacteria</taxon>
        <taxon>Bacillati</taxon>
        <taxon>Actinomycetota</taxon>
        <taxon>Actinomycetes</taxon>
        <taxon>Micrococcales</taxon>
        <taxon>Microbacteriaceae</taxon>
        <taxon>Microbacterium</taxon>
    </lineage>
</organism>
<dbReference type="InterPro" id="IPR050832">
    <property type="entry name" value="Bact_Acetyltransf"/>
</dbReference>
<dbReference type="GO" id="GO:0016747">
    <property type="term" value="F:acyltransferase activity, transferring groups other than amino-acyl groups"/>
    <property type="evidence" value="ECO:0007669"/>
    <property type="project" value="InterPro"/>
</dbReference>
<dbReference type="Gene3D" id="3.40.630.30">
    <property type="match status" value="1"/>
</dbReference>
<keyword evidence="1" id="KW-0808">Transferase</keyword>
<feature type="compositionally biased region" description="Pro residues" evidence="3">
    <location>
        <begin position="1"/>
        <end position="12"/>
    </location>
</feature>
<dbReference type="STRING" id="979556.MTES_1401"/>
<name>E8N8C0_MICTS</name>
<feature type="compositionally biased region" description="Low complexity" evidence="3">
    <location>
        <begin position="13"/>
        <end position="35"/>
    </location>
</feature>
<dbReference type="EMBL" id="AP012052">
    <property type="protein sequence ID" value="BAJ74365.1"/>
    <property type="molecule type" value="Genomic_DNA"/>
</dbReference>
<evidence type="ECO:0000256" key="3">
    <source>
        <dbReference type="SAM" id="MobiDB-lite"/>
    </source>
</evidence>
<feature type="region of interest" description="Disordered" evidence="3">
    <location>
        <begin position="1"/>
        <end position="39"/>
    </location>
</feature>
<dbReference type="HOGENOM" id="CLU_013985_19_5_11"/>
<reference evidence="5 6" key="1">
    <citation type="journal article" date="2011" name="J. Bacteriol.">
        <title>Genome sequence of Microbacterium testaceum StLB037, an N-acylhomoserine lactone-degrading bacterium isolated from potato leaves.</title>
        <authorList>
            <person name="Morohoshi T."/>
            <person name="Wang W.-Z."/>
            <person name="Someya N."/>
            <person name="Ikeda T."/>
        </authorList>
    </citation>
    <scope>NUCLEOTIDE SEQUENCE [LARGE SCALE GENOMIC DNA]</scope>
    <source>
        <strain evidence="5 6">StLB037</strain>
    </source>
</reference>
<dbReference type="Proteomes" id="UP000008975">
    <property type="component" value="Chromosome"/>
</dbReference>
<dbReference type="KEGG" id="mts:MTES_1401"/>
<proteinExistence type="predicted"/>
<dbReference type="InterPro" id="IPR016181">
    <property type="entry name" value="Acyl_CoA_acyltransferase"/>
</dbReference>
<dbReference type="Pfam" id="PF00583">
    <property type="entry name" value="Acetyltransf_1"/>
    <property type="match status" value="1"/>
</dbReference>
<dbReference type="eggNOG" id="COG0456">
    <property type="taxonomic scope" value="Bacteria"/>
</dbReference>
<dbReference type="SUPFAM" id="SSF55729">
    <property type="entry name" value="Acyl-CoA N-acyltransferases (Nat)"/>
    <property type="match status" value="1"/>
</dbReference>
<feature type="domain" description="N-acetyltransferase" evidence="4">
    <location>
        <begin position="47"/>
        <end position="197"/>
    </location>
</feature>